<dbReference type="KEGG" id="led:BBK82_08945"/>
<reference evidence="1 2" key="1">
    <citation type="submission" date="2016-07" db="EMBL/GenBank/DDBJ databases">
        <title>Complete genome sequence of the Lentzea guizhouensis DHS C013.</title>
        <authorList>
            <person name="Cao C."/>
        </authorList>
    </citation>
    <scope>NUCLEOTIDE SEQUENCE [LARGE SCALE GENOMIC DNA]</scope>
    <source>
        <strain evidence="1 2">DHS C013</strain>
    </source>
</reference>
<keyword evidence="2" id="KW-1185">Reference proteome</keyword>
<accession>A0A1B2HEN5</accession>
<evidence type="ECO:0000313" key="2">
    <source>
        <dbReference type="Proteomes" id="UP000093053"/>
    </source>
</evidence>
<dbReference type="EMBL" id="CP016793">
    <property type="protein sequence ID" value="ANZ36172.1"/>
    <property type="molecule type" value="Genomic_DNA"/>
</dbReference>
<evidence type="ECO:0000313" key="1">
    <source>
        <dbReference type="EMBL" id="ANZ36172.1"/>
    </source>
</evidence>
<protein>
    <submittedName>
        <fullName evidence="1">Uncharacterized protein</fullName>
    </submittedName>
</protein>
<dbReference type="AlphaFoldDB" id="A0A1B2HEN5"/>
<sequence>MPASSRAFRTIRCSGRPSSRSLPANANRVVGRSGSSFARISAAWFASIGNAGCGILPYLRTCSTHCAAHGLASRPCSRSAYFSTASAVEASVSVARPIGLPCTASSTSGNVLPCARTCSSRRANEICRRAGCATGLRRSSPSA</sequence>
<proteinExistence type="predicted"/>
<dbReference type="Proteomes" id="UP000093053">
    <property type="component" value="Chromosome"/>
</dbReference>
<gene>
    <name evidence="1" type="ORF">BBK82_08945</name>
</gene>
<name>A0A1B2HEN5_9PSEU</name>
<organism evidence="1 2">
    <name type="scientific">Lentzea guizhouensis</name>
    <dbReference type="NCBI Taxonomy" id="1586287"/>
    <lineage>
        <taxon>Bacteria</taxon>
        <taxon>Bacillati</taxon>
        <taxon>Actinomycetota</taxon>
        <taxon>Actinomycetes</taxon>
        <taxon>Pseudonocardiales</taxon>
        <taxon>Pseudonocardiaceae</taxon>
        <taxon>Lentzea</taxon>
    </lineage>
</organism>